<evidence type="ECO:0000313" key="2">
    <source>
        <dbReference type="EMBL" id="KAG6303989.1"/>
    </source>
</evidence>
<dbReference type="AlphaFoldDB" id="A0A9P7QNS8"/>
<gene>
    <name evidence="2" type="ORF">E4U09_002257</name>
</gene>
<keyword evidence="3" id="KW-1185">Reference proteome</keyword>
<dbReference type="EMBL" id="SRRH01000002">
    <property type="protein sequence ID" value="KAG6303989.1"/>
    <property type="molecule type" value="Genomic_DNA"/>
</dbReference>
<feature type="region of interest" description="Disordered" evidence="1">
    <location>
        <begin position="1"/>
        <end position="23"/>
    </location>
</feature>
<accession>A0A9P7QNS8</accession>
<protein>
    <submittedName>
        <fullName evidence="2">Uncharacterized protein</fullName>
    </submittedName>
</protein>
<name>A0A9P7QNS8_9HYPO</name>
<comment type="caution">
    <text evidence="2">The sequence shown here is derived from an EMBL/GenBank/DDBJ whole genome shotgun (WGS) entry which is preliminary data.</text>
</comment>
<proteinExistence type="predicted"/>
<dbReference type="Proteomes" id="UP000707071">
    <property type="component" value="Unassembled WGS sequence"/>
</dbReference>
<sequence>MSATEASPHPADEISSTDLSVRGSPVTNMEGTYMHNSYVQNYLEKVSMQSSNMEHPVDDLWACLLPRYFELESGYLIERAVPHWREVTRGGNHALAIRHIHYVEGGHLKEICLIGDKRVTEERLPYEWFDVMDQLADYIETYPQETKYAIIAVGHYVRFVEVRDKKPIALGYPGYHGKALHVENDEMTIDELLCFLVAMTESLHV</sequence>
<evidence type="ECO:0000313" key="3">
    <source>
        <dbReference type="Proteomes" id="UP000707071"/>
    </source>
</evidence>
<feature type="compositionally biased region" description="Polar residues" evidence="1">
    <location>
        <begin position="14"/>
        <end position="23"/>
    </location>
</feature>
<evidence type="ECO:0000256" key="1">
    <source>
        <dbReference type="SAM" id="MobiDB-lite"/>
    </source>
</evidence>
<organism evidence="2 3">
    <name type="scientific">Claviceps aff. purpurea</name>
    <dbReference type="NCBI Taxonomy" id="1967640"/>
    <lineage>
        <taxon>Eukaryota</taxon>
        <taxon>Fungi</taxon>
        <taxon>Dikarya</taxon>
        <taxon>Ascomycota</taxon>
        <taxon>Pezizomycotina</taxon>
        <taxon>Sordariomycetes</taxon>
        <taxon>Hypocreomycetidae</taxon>
        <taxon>Hypocreales</taxon>
        <taxon>Clavicipitaceae</taxon>
        <taxon>Claviceps</taxon>
    </lineage>
</organism>
<reference evidence="2 3" key="1">
    <citation type="journal article" date="2020" name="bioRxiv">
        <title>Whole genome comparisons of ergot fungi reveals the divergence and evolution of species within the genus Claviceps are the result of varying mechanisms driving genome evolution and host range expansion.</title>
        <authorList>
            <person name="Wyka S.A."/>
            <person name="Mondo S.J."/>
            <person name="Liu M."/>
            <person name="Dettman J."/>
            <person name="Nalam V."/>
            <person name="Broders K.D."/>
        </authorList>
    </citation>
    <scope>NUCLEOTIDE SEQUENCE [LARGE SCALE GENOMIC DNA]</scope>
    <source>
        <strain evidence="2 3">Clav52</strain>
    </source>
</reference>